<accession>A0ABU2CIV3</accession>
<comment type="caution">
    <text evidence="2">The sequence shown here is derived from an EMBL/GenBank/DDBJ whole genome shotgun (WGS) entry which is preliminary data.</text>
</comment>
<keyword evidence="3" id="KW-1185">Reference proteome</keyword>
<reference evidence="2 3" key="1">
    <citation type="submission" date="2023-07" db="EMBL/GenBank/DDBJ databases">
        <title>Sequencing the genomes of 1000 actinobacteria strains.</title>
        <authorList>
            <person name="Klenk H.-P."/>
        </authorList>
    </citation>
    <scope>NUCLEOTIDE SEQUENCE [LARGE SCALE GENOMIC DNA]</scope>
    <source>
        <strain evidence="2 3">DSM 45554</strain>
    </source>
</reference>
<evidence type="ECO:0000256" key="1">
    <source>
        <dbReference type="SAM" id="MobiDB-lite"/>
    </source>
</evidence>
<sequence>MDERYVGGPAGEQSERLDGGFDLAADLIMGPVNSDLDLAGQVAAVMDRLALDAHLQVSAVDRHWQIAIHLWPALKTVTSRTGLLTGSLVATGVDADMLAGVGPHPHYPRDPRRHLTFHAATPPTSQWPHQDLPGYGLGRHGDPGRYDLVLLNLAFHDAALLDPDRRTRLGKYHREVLASALERTTPGGLTVALTSPVFLDHPDSDLRRAVAERADLVGAVRLPAGAMRPDSHAEGPTDVVLLHHRRPGQPGPGIPAAREVTTNSGRGHLNEYWLDNPDHVLGHLELSESGTFTVRPGGEPLGRLLQAAFDQIASNAINILTASPSSPRPAPPPGLSAGPGPTDPGSAPRL</sequence>
<feature type="region of interest" description="Disordered" evidence="1">
    <location>
        <begin position="321"/>
        <end position="350"/>
    </location>
</feature>
<dbReference type="RefSeq" id="WP_274997485.1">
    <property type="nucleotide sequence ID" value="NZ_JAJQQP010000016.1"/>
</dbReference>
<name>A0ABU2CIV3_9MICO</name>
<dbReference type="EMBL" id="JAVDYE010000001">
    <property type="protein sequence ID" value="MDR7381260.1"/>
    <property type="molecule type" value="Genomic_DNA"/>
</dbReference>
<evidence type="ECO:0000313" key="3">
    <source>
        <dbReference type="Proteomes" id="UP001183585"/>
    </source>
</evidence>
<organism evidence="2 3">
    <name type="scientific">Promicromonospora iranensis</name>
    <dbReference type="NCBI Taxonomy" id="1105144"/>
    <lineage>
        <taxon>Bacteria</taxon>
        <taxon>Bacillati</taxon>
        <taxon>Actinomycetota</taxon>
        <taxon>Actinomycetes</taxon>
        <taxon>Micrococcales</taxon>
        <taxon>Promicromonosporaceae</taxon>
        <taxon>Promicromonospora</taxon>
    </lineage>
</organism>
<dbReference type="Proteomes" id="UP001183585">
    <property type="component" value="Unassembled WGS sequence"/>
</dbReference>
<protein>
    <submittedName>
        <fullName evidence="2">Uncharacterized protein</fullName>
    </submittedName>
</protein>
<evidence type="ECO:0000313" key="2">
    <source>
        <dbReference type="EMBL" id="MDR7381260.1"/>
    </source>
</evidence>
<proteinExistence type="predicted"/>
<gene>
    <name evidence="2" type="ORF">J2S48_000775</name>
</gene>